<reference evidence="1 2" key="1">
    <citation type="submission" date="2024-03" db="EMBL/GenBank/DDBJ databases">
        <title>Natural products discovery in diverse microorganisms through a two-stage MS feature dereplication strategy.</title>
        <authorList>
            <person name="Zhang R."/>
        </authorList>
    </citation>
    <scope>NUCLEOTIDE SEQUENCE [LARGE SCALE GENOMIC DNA]</scope>
    <source>
        <strain evidence="1 2">18930</strain>
    </source>
</reference>
<sequence length="50" mass="5580">MRFDSWEGLVNDALLIHTAIHLKPVVEDTEALRPARRIAVLEGARTVDAI</sequence>
<dbReference type="Proteomes" id="UP001432000">
    <property type="component" value="Chromosome"/>
</dbReference>
<proteinExistence type="predicted"/>
<gene>
    <name evidence="1" type="ORF">WDS16_06650</name>
</gene>
<evidence type="ECO:0000313" key="1">
    <source>
        <dbReference type="EMBL" id="WXG70195.1"/>
    </source>
</evidence>
<dbReference type="EMBL" id="CP147846">
    <property type="protein sequence ID" value="WXG70195.1"/>
    <property type="molecule type" value="Genomic_DNA"/>
</dbReference>
<protein>
    <submittedName>
        <fullName evidence="1">Uncharacterized protein</fullName>
    </submittedName>
</protein>
<dbReference type="RefSeq" id="WP_338891438.1">
    <property type="nucleotide sequence ID" value="NZ_CP147846.1"/>
</dbReference>
<keyword evidence="2" id="KW-1185">Reference proteome</keyword>
<accession>A0ABZ2PM52</accession>
<organism evidence="1 2">
    <name type="scientific">Rhodococcus sovatensis</name>
    <dbReference type="NCBI Taxonomy" id="1805840"/>
    <lineage>
        <taxon>Bacteria</taxon>
        <taxon>Bacillati</taxon>
        <taxon>Actinomycetota</taxon>
        <taxon>Actinomycetes</taxon>
        <taxon>Mycobacteriales</taxon>
        <taxon>Nocardiaceae</taxon>
        <taxon>Rhodococcus</taxon>
    </lineage>
</organism>
<name>A0ABZ2PM52_9NOCA</name>
<evidence type="ECO:0000313" key="2">
    <source>
        <dbReference type="Proteomes" id="UP001432000"/>
    </source>
</evidence>